<organism evidence="3 4">
    <name type="scientific">Hermetia illucens</name>
    <name type="common">Black soldier fly</name>
    <dbReference type="NCBI Taxonomy" id="343691"/>
    <lineage>
        <taxon>Eukaryota</taxon>
        <taxon>Metazoa</taxon>
        <taxon>Ecdysozoa</taxon>
        <taxon>Arthropoda</taxon>
        <taxon>Hexapoda</taxon>
        <taxon>Insecta</taxon>
        <taxon>Pterygota</taxon>
        <taxon>Neoptera</taxon>
        <taxon>Endopterygota</taxon>
        <taxon>Diptera</taxon>
        <taxon>Brachycera</taxon>
        <taxon>Stratiomyomorpha</taxon>
        <taxon>Stratiomyidae</taxon>
        <taxon>Hermetiinae</taxon>
        <taxon>Hermetia</taxon>
    </lineage>
</organism>
<dbReference type="InterPro" id="IPR022110">
    <property type="entry name" value="CASC1_C"/>
</dbReference>
<feature type="compositionally biased region" description="Basic and acidic residues" evidence="1">
    <location>
        <begin position="69"/>
        <end position="91"/>
    </location>
</feature>
<keyword evidence="4" id="KW-1185">Reference proteome</keyword>
<dbReference type="PANTHER" id="PTHR20929">
    <property type="entry name" value="LUNG ADENOMA SUSCEPTIBILITY 1-RELATED"/>
    <property type="match status" value="1"/>
</dbReference>
<dbReference type="InterPro" id="IPR023247">
    <property type="entry name" value="IC97/Dnai7-like"/>
</dbReference>
<feature type="region of interest" description="Disordered" evidence="1">
    <location>
        <begin position="69"/>
        <end position="99"/>
    </location>
</feature>
<feature type="region of interest" description="Disordered" evidence="1">
    <location>
        <begin position="433"/>
        <end position="463"/>
    </location>
</feature>
<dbReference type="InParanoid" id="A0A7R8YZ22"/>
<feature type="compositionally biased region" description="Basic and acidic residues" evidence="1">
    <location>
        <begin position="577"/>
        <end position="597"/>
    </location>
</feature>
<sequence>MKKLAFRSYWTQYDHYSVHCPNYTLADPPLPVVDLYTALTEEWKQREFIDQQKFNELVLKKTQHEETMRTLHEEEDKKAKSQKSDLYDEKKKEKKKKGTKEKAKKLVKFTLGDFNQYDPNAEFISKEDAEYTTKLNNMYPDPKFKIKGDINLRSHQIMGGVFHFEFLAKPIKRADQFLMQMNQMHTLPSDIINFQTIRLSDIKTLPSFYSATTEGSHASVQSKLRSSSIPGTPSRRSFIDILKESISKPPKHKSSTAPVEDPFTKKGTKGSLKGLLRQSESAMSGSSKVTFDGSKVLSEAVPDDLVRVEYKLRLPPHIMWWTPPTVCYWEPWEYSEEFRNLTEKEQEVYRNYDKYLESLHKRLFKIKPRPKPTEKDIPDFEMQKIPKSVDFKEICKEYILPALPYNYQTYIDIVVEKKLEESTKRRQRIQMGLADSADENINEKAPTRPQADPSPPTPLFIPRERFNPKVNVITIQKKYVEFEPEITVKDVEESKDLDRGPSNVSAEDYRPPDILFSEFYKQITEQSAKEENIIPQIDSRRDSRVRGSSEDAVSVTISQHSMKKAVKRRSKRPKGKTTTEKSKQFAEERDTNLKEQNYDDDGGGQEGSEFRGSLKYGQTVHPKGRWCTRRISHQKFRHITFQLTTPWLSLEIHVNTEGFTVHFPPKTQLLIEPPAKPLPLFDFKQLLCNMGLNIFPDRDAACYVENTSEKHLAMEYHTYYCMACFCRTFRFKHSPWNHLSHRRYAVINIQDALESRTIERAPFDVLILPNECFRVKVKEECSMNLDNVNLTYLPDPPGQEFQPDLYFLLKSTVADVNLKDADEATLNLTNNVVQLLWNIRPLSFS</sequence>
<dbReference type="AlphaFoldDB" id="A0A7R8YZ22"/>
<dbReference type="GO" id="GO:0008017">
    <property type="term" value="F:microtubule binding"/>
    <property type="evidence" value="ECO:0007669"/>
    <property type="project" value="TreeGrafter"/>
</dbReference>
<dbReference type="EMBL" id="LR899012">
    <property type="protein sequence ID" value="CAD7089567.1"/>
    <property type="molecule type" value="Genomic_DNA"/>
</dbReference>
<gene>
    <name evidence="3" type="ORF">HERILL_LOCUS12108</name>
</gene>
<proteinExistence type="predicted"/>
<dbReference type="PANTHER" id="PTHR20929:SF11">
    <property type="entry name" value="DYNEIN AXONEMAL INTERMEDIATE CHAIN 7"/>
    <property type="match status" value="1"/>
</dbReference>
<name>A0A7R8YZ22_HERIL</name>
<feature type="region of interest" description="Disordered" evidence="1">
    <location>
        <begin position="248"/>
        <end position="270"/>
    </location>
</feature>
<feature type="compositionally biased region" description="Basic residues" evidence="1">
    <location>
        <begin position="561"/>
        <end position="575"/>
    </location>
</feature>
<feature type="domain" description="CASC1 C-terminal" evidence="2">
    <location>
        <begin position="679"/>
        <end position="792"/>
    </location>
</feature>
<dbReference type="Proteomes" id="UP000594454">
    <property type="component" value="Chromosome 4"/>
</dbReference>
<dbReference type="Pfam" id="PF12366">
    <property type="entry name" value="Casc1_C"/>
    <property type="match status" value="1"/>
</dbReference>
<evidence type="ECO:0000313" key="4">
    <source>
        <dbReference type="Proteomes" id="UP000594454"/>
    </source>
</evidence>
<feature type="compositionally biased region" description="Basic and acidic residues" evidence="1">
    <location>
        <begin position="530"/>
        <end position="549"/>
    </location>
</feature>
<evidence type="ECO:0000259" key="2">
    <source>
        <dbReference type="Pfam" id="PF12366"/>
    </source>
</evidence>
<dbReference type="GO" id="GO:0048487">
    <property type="term" value="F:beta-tubulin binding"/>
    <property type="evidence" value="ECO:0007669"/>
    <property type="project" value="TreeGrafter"/>
</dbReference>
<accession>A0A7R8YZ22</accession>
<evidence type="ECO:0000256" key="1">
    <source>
        <dbReference type="SAM" id="MobiDB-lite"/>
    </source>
</evidence>
<protein>
    <recommendedName>
        <fullName evidence="2">CASC1 C-terminal domain-containing protein</fullName>
    </recommendedName>
</protein>
<reference evidence="3 4" key="1">
    <citation type="submission" date="2020-11" db="EMBL/GenBank/DDBJ databases">
        <authorList>
            <person name="Wallbank WR R."/>
            <person name="Pardo Diaz C."/>
            <person name="Kozak K."/>
            <person name="Martin S."/>
            <person name="Jiggins C."/>
            <person name="Moest M."/>
            <person name="Warren A I."/>
            <person name="Generalovic N T."/>
            <person name="Byers J.R.P. K."/>
            <person name="Montejo-Kovacevich G."/>
            <person name="Yen C E."/>
        </authorList>
    </citation>
    <scope>NUCLEOTIDE SEQUENCE [LARGE SCALE GENOMIC DNA]</scope>
</reference>
<dbReference type="OrthoDB" id="7737418at2759"/>
<dbReference type="GO" id="GO:0005930">
    <property type="term" value="C:axoneme"/>
    <property type="evidence" value="ECO:0007669"/>
    <property type="project" value="TreeGrafter"/>
</dbReference>
<evidence type="ECO:0000313" key="3">
    <source>
        <dbReference type="EMBL" id="CAD7089567.1"/>
    </source>
</evidence>
<feature type="region of interest" description="Disordered" evidence="1">
    <location>
        <begin position="530"/>
        <end position="612"/>
    </location>
</feature>